<dbReference type="AlphaFoldDB" id="A0A3E0UH62"/>
<dbReference type="RefSeq" id="WP_116000610.1">
    <property type="nucleotide sequence ID" value="NZ_QUOV01000001.1"/>
</dbReference>
<dbReference type="Proteomes" id="UP000256999">
    <property type="component" value="Unassembled WGS sequence"/>
</dbReference>
<proteinExistence type="predicted"/>
<dbReference type="EMBL" id="QUOV01000001">
    <property type="protein sequence ID" value="REL35943.1"/>
    <property type="molecule type" value="Genomic_DNA"/>
</dbReference>
<protein>
    <submittedName>
        <fullName evidence="2">YfiR family protein</fullName>
    </submittedName>
</protein>
<dbReference type="OrthoDB" id="277577at2"/>
<accession>A0A3E0UH62</accession>
<name>A0A3E0UH62_9GAMM</name>
<dbReference type="Pfam" id="PF13689">
    <property type="entry name" value="DUF4154"/>
    <property type="match status" value="1"/>
</dbReference>
<feature type="signal peptide" evidence="1">
    <location>
        <begin position="1"/>
        <end position="29"/>
    </location>
</feature>
<gene>
    <name evidence="2" type="ORF">DXX92_11735</name>
</gene>
<dbReference type="InterPro" id="IPR025293">
    <property type="entry name" value="YfiR/HmsC-like"/>
</dbReference>
<comment type="caution">
    <text evidence="2">The sequence shown here is derived from an EMBL/GenBank/DDBJ whole genome shotgun (WGS) entry which is preliminary data.</text>
</comment>
<keyword evidence="1" id="KW-0732">Signal</keyword>
<feature type="chain" id="PRO_5017590742" evidence="1">
    <location>
        <begin position="30"/>
        <end position="180"/>
    </location>
</feature>
<reference evidence="2 3" key="1">
    <citation type="submission" date="2018-08" db="EMBL/GenBank/DDBJ databases">
        <title>Thalassotalea euphylliae genome.</title>
        <authorList>
            <person name="Summers S."/>
            <person name="Rice S.A."/>
            <person name="Freckelton M.L."/>
            <person name="Nedved B.T."/>
            <person name="Hadfield M.G."/>
        </authorList>
    </citation>
    <scope>NUCLEOTIDE SEQUENCE [LARGE SCALE GENOMIC DNA]</scope>
    <source>
        <strain evidence="2 3">H2</strain>
    </source>
</reference>
<evidence type="ECO:0000313" key="3">
    <source>
        <dbReference type="Proteomes" id="UP000256999"/>
    </source>
</evidence>
<sequence length="180" mass="19920">MFQLITQRFQNVRLAIFALILALAPLTHSSANDEISTKYQVMAGFLLQLPSYVQWTDNSSEIHLCLVGDDMFGGFIDQVLAAKVAKGASTSIQIHRISQGESLERCHLAFFSGLPSAEYLATQQRVLLVGQHEDFIDAGGMVNFYLAQSRLKFEINLAKVKQQGLAMSSQLLKLAKITGR</sequence>
<organism evidence="2 3">
    <name type="scientific">Thalassotalea euphylliae</name>
    <dbReference type="NCBI Taxonomy" id="1655234"/>
    <lineage>
        <taxon>Bacteria</taxon>
        <taxon>Pseudomonadati</taxon>
        <taxon>Pseudomonadota</taxon>
        <taxon>Gammaproteobacteria</taxon>
        <taxon>Alteromonadales</taxon>
        <taxon>Colwelliaceae</taxon>
        <taxon>Thalassotalea</taxon>
    </lineage>
</organism>
<evidence type="ECO:0000256" key="1">
    <source>
        <dbReference type="SAM" id="SignalP"/>
    </source>
</evidence>
<evidence type="ECO:0000313" key="2">
    <source>
        <dbReference type="EMBL" id="REL35943.1"/>
    </source>
</evidence>